<proteinExistence type="predicted"/>
<dbReference type="PANTHER" id="PTHR40389">
    <property type="entry name" value="ENDOGENOUS RETROVIRUS GROUP K MEMBER 24 GAG POLYPROTEIN-RELATED"/>
    <property type="match status" value="1"/>
</dbReference>
<dbReference type="PROSITE" id="PS50158">
    <property type="entry name" value="ZF_CCHC"/>
    <property type="match status" value="1"/>
</dbReference>
<dbReference type="AlphaFoldDB" id="A0A851C6X3"/>
<dbReference type="EMBL" id="WEIV01008703">
    <property type="protein sequence ID" value="NWI52213.1"/>
    <property type="molecule type" value="Genomic_DNA"/>
</dbReference>
<keyword evidence="1" id="KW-0862">Zinc</keyword>
<feature type="non-terminal residue" evidence="3">
    <location>
        <position position="1"/>
    </location>
</feature>
<evidence type="ECO:0000256" key="1">
    <source>
        <dbReference type="PROSITE-ProRule" id="PRU00047"/>
    </source>
</evidence>
<feature type="domain" description="CCHC-type" evidence="2">
    <location>
        <begin position="18"/>
        <end position="32"/>
    </location>
</feature>
<name>A0A851C6X3_CALVR</name>
<protein>
    <submittedName>
        <fullName evidence="3">GAK5 protein</fullName>
    </submittedName>
</protein>
<keyword evidence="1" id="KW-0479">Metal-binding</keyword>
<dbReference type="Proteomes" id="UP000642973">
    <property type="component" value="Unassembled WGS sequence"/>
</dbReference>
<dbReference type="InterPro" id="IPR001878">
    <property type="entry name" value="Znf_CCHC"/>
</dbReference>
<comment type="caution">
    <text evidence="3">The sequence shown here is derived from an EMBL/GenBank/DDBJ whole genome shotgun (WGS) entry which is preliminary data.</text>
</comment>
<dbReference type="GO" id="GO:0003676">
    <property type="term" value="F:nucleic acid binding"/>
    <property type="evidence" value="ECO:0007669"/>
    <property type="project" value="InterPro"/>
</dbReference>
<dbReference type="Gene3D" id="4.10.60.10">
    <property type="entry name" value="Zinc finger, CCHC-type"/>
    <property type="match status" value="1"/>
</dbReference>
<dbReference type="SMART" id="SM00343">
    <property type="entry name" value="ZnF_C2HC"/>
    <property type="match status" value="1"/>
</dbReference>
<evidence type="ECO:0000313" key="3">
    <source>
        <dbReference type="EMBL" id="NWI52213.1"/>
    </source>
</evidence>
<keyword evidence="4" id="KW-1185">Reference proteome</keyword>
<dbReference type="InterPro" id="IPR036875">
    <property type="entry name" value="Znf_CCHC_sf"/>
</dbReference>
<evidence type="ECO:0000259" key="2">
    <source>
        <dbReference type="PROSITE" id="PS50158"/>
    </source>
</evidence>
<evidence type="ECO:0000313" key="4">
    <source>
        <dbReference type="Proteomes" id="UP000642973"/>
    </source>
</evidence>
<dbReference type="PANTHER" id="PTHR40389:SF3">
    <property type="entry name" value="IGE-BINDING PROTEIN"/>
    <property type="match status" value="1"/>
</dbReference>
<sequence length="112" mass="12257">HGCSLCSRGGPSATSGVCFGCNKPGHLKRNCPVLKKDKSKTTPMCPRCCRGPHATNQCHCKYDSKGRLLQGCQGNWNQSVGWWCRALTQTTQPPSLMPALQMPNRNLPQVFA</sequence>
<feature type="non-terminal residue" evidence="3">
    <location>
        <position position="112"/>
    </location>
</feature>
<organism evidence="3 4">
    <name type="scientific">Calyptomena viridis</name>
    <name type="common">Lesser green broadbill</name>
    <dbReference type="NCBI Taxonomy" id="135972"/>
    <lineage>
        <taxon>Eukaryota</taxon>
        <taxon>Metazoa</taxon>
        <taxon>Chordata</taxon>
        <taxon>Craniata</taxon>
        <taxon>Vertebrata</taxon>
        <taxon>Euteleostomi</taxon>
        <taxon>Archelosauria</taxon>
        <taxon>Archosauria</taxon>
        <taxon>Dinosauria</taxon>
        <taxon>Saurischia</taxon>
        <taxon>Theropoda</taxon>
        <taxon>Coelurosauria</taxon>
        <taxon>Aves</taxon>
        <taxon>Neognathae</taxon>
        <taxon>Neoaves</taxon>
        <taxon>Telluraves</taxon>
        <taxon>Australaves</taxon>
        <taxon>Passeriformes</taxon>
        <taxon>Eurylaimidae</taxon>
        <taxon>Calyptomena</taxon>
    </lineage>
</organism>
<dbReference type="SUPFAM" id="SSF57756">
    <property type="entry name" value="Retrovirus zinc finger-like domains"/>
    <property type="match status" value="1"/>
</dbReference>
<dbReference type="Pfam" id="PF00098">
    <property type="entry name" value="zf-CCHC"/>
    <property type="match status" value="1"/>
</dbReference>
<accession>A0A851C6X3</accession>
<dbReference type="InterPro" id="IPR050195">
    <property type="entry name" value="Primate_lentivir_Gag_pol-like"/>
</dbReference>
<reference evidence="3" key="1">
    <citation type="submission" date="2019-10" db="EMBL/GenBank/DDBJ databases">
        <title>Bird 10,000 Genomes (B10K) Project - Family phase.</title>
        <authorList>
            <person name="Zhang G."/>
        </authorList>
    </citation>
    <scope>NUCLEOTIDE SEQUENCE</scope>
    <source>
        <strain evidence="3">B10K-DU-002-55</strain>
        <tissue evidence="3">Muscle</tissue>
    </source>
</reference>
<dbReference type="GO" id="GO:0008270">
    <property type="term" value="F:zinc ion binding"/>
    <property type="evidence" value="ECO:0007669"/>
    <property type="project" value="UniProtKB-KW"/>
</dbReference>
<gene>
    <name evidence="3" type="primary">Ervk5</name>
    <name evidence="3" type="ORF">CALVIR_R14881</name>
</gene>
<keyword evidence="1" id="KW-0863">Zinc-finger</keyword>